<evidence type="ECO:0000313" key="4">
    <source>
        <dbReference type="Proteomes" id="UP000094741"/>
    </source>
</evidence>
<keyword evidence="2" id="KW-0175">Coiled coil</keyword>
<sequence length="96" mass="11275">MTEKRAYKRYPKEFKEEAVALVREQGYSVAQAAEAVGVTTTVLYKWKEKLEAQLEGTELSDDERDELKRLRKEVKELRMEKEILKKASAFFAKEMK</sequence>
<feature type="coiled-coil region" evidence="2">
    <location>
        <begin position="60"/>
        <end position="87"/>
    </location>
</feature>
<dbReference type="InterPro" id="IPR009057">
    <property type="entry name" value="Homeodomain-like_sf"/>
</dbReference>
<dbReference type="GO" id="GO:0004803">
    <property type="term" value="F:transposase activity"/>
    <property type="evidence" value="ECO:0007669"/>
    <property type="project" value="InterPro"/>
</dbReference>
<dbReference type="InterPro" id="IPR051839">
    <property type="entry name" value="RD_transcriptional_regulator"/>
</dbReference>
<dbReference type="SUPFAM" id="SSF46689">
    <property type="entry name" value="Homeodomain-like"/>
    <property type="match status" value="1"/>
</dbReference>
<reference evidence="3 4" key="1">
    <citation type="journal article" date="2012" name="Science">
        <title>Ecological populations of bacteria act as socially cohesive units of antibiotic production and resistance.</title>
        <authorList>
            <person name="Cordero O.X."/>
            <person name="Wildschutte H."/>
            <person name="Kirkup B."/>
            <person name="Proehl S."/>
            <person name="Ngo L."/>
            <person name="Hussain F."/>
            <person name="Le Roux F."/>
            <person name="Mincer T."/>
            <person name="Polz M.F."/>
        </authorList>
    </citation>
    <scope>NUCLEOTIDE SEQUENCE [LARGE SCALE GENOMIC DNA]</scope>
    <source>
        <strain evidence="3 4">ZF-129</strain>
    </source>
</reference>
<protein>
    <submittedName>
        <fullName evidence="3">Transposase</fullName>
    </submittedName>
</protein>
<evidence type="ECO:0000256" key="1">
    <source>
        <dbReference type="ARBA" id="ARBA00009964"/>
    </source>
</evidence>
<comment type="caution">
    <text evidence="3">The sequence shown here is derived from an EMBL/GenBank/DDBJ whole genome shotgun (WGS) entry which is preliminary data.</text>
</comment>
<dbReference type="InterPro" id="IPR002514">
    <property type="entry name" value="Transposase_8"/>
</dbReference>
<proteinExistence type="inferred from homology"/>
<dbReference type="eggNOG" id="COG2963">
    <property type="taxonomic scope" value="Bacteria"/>
</dbReference>
<dbReference type="EMBL" id="AJYQ02000127">
    <property type="protein sequence ID" value="OEE31422.1"/>
    <property type="molecule type" value="Genomic_DNA"/>
</dbReference>
<evidence type="ECO:0000256" key="2">
    <source>
        <dbReference type="SAM" id="Coils"/>
    </source>
</evidence>
<dbReference type="Gene3D" id="1.10.10.60">
    <property type="entry name" value="Homeodomain-like"/>
    <property type="match status" value="1"/>
</dbReference>
<accession>A0A1E5BBE8</accession>
<comment type="similarity">
    <text evidence="1">Belongs to the transposase 8 family.</text>
</comment>
<dbReference type="AlphaFoldDB" id="A0A1E5BBE8"/>
<dbReference type="STRING" id="1187848.A1QO_13970"/>
<name>A0A1E5BBE8_9VIBR</name>
<dbReference type="Pfam" id="PF01527">
    <property type="entry name" value="HTH_Tnp_1"/>
    <property type="match status" value="1"/>
</dbReference>
<gene>
    <name evidence="3" type="ORF">A1QO_13970</name>
</gene>
<dbReference type="PANTHER" id="PTHR33215:SF13">
    <property type="entry name" value="PROTEIN DISTAL ANTENNA"/>
    <property type="match status" value="1"/>
</dbReference>
<dbReference type="GO" id="GO:0003677">
    <property type="term" value="F:DNA binding"/>
    <property type="evidence" value="ECO:0007669"/>
    <property type="project" value="InterPro"/>
</dbReference>
<dbReference type="PANTHER" id="PTHR33215">
    <property type="entry name" value="PROTEIN DISTAL ANTENNA"/>
    <property type="match status" value="1"/>
</dbReference>
<evidence type="ECO:0000313" key="3">
    <source>
        <dbReference type="EMBL" id="OEE31422.1"/>
    </source>
</evidence>
<dbReference type="Proteomes" id="UP000094741">
    <property type="component" value="Unassembled WGS sequence"/>
</dbReference>
<organism evidence="3 4">
    <name type="scientific">Vibrio genomosp. F10 str. ZF-129</name>
    <dbReference type="NCBI Taxonomy" id="1187848"/>
    <lineage>
        <taxon>Bacteria</taxon>
        <taxon>Pseudomonadati</taxon>
        <taxon>Pseudomonadota</taxon>
        <taxon>Gammaproteobacteria</taxon>
        <taxon>Vibrionales</taxon>
        <taxon>Vibrionaceae</taxon>
        <taxon>Vibrio</taxon>
    </lineage>
</organism>
<dbReference type="GO" id="GO:0006313">
    <property type="term" value="P:DNA transposition"/>
    <property type="evidence" value="ECO:0007669"/>
    <property type="project" value="InterPro"/>
</dbReference>